<dbReference type="InterPro" id="IPR045087">
    <property type="entry name" value="Cu-oxidase_fam"/>
</dbReference>
<dbReference type="EMBL" id="VDFV01000015">
    <property type="protein sequence ID" value="TNC71358.1"/>
    <property type="molecule type" value="Genomic_DNA"/>
</dbReference>
<dbReference type="InterPro" id="IPR008972">
    <property type="entry name" value="Cupredoxin"/>
</dbReference>
<name>A0A5C4NDH9_9RHOB</name>
<evidence type="ECO:0000259" key="2">
    <source>
        <dbReference type="Pfam" id="PF07731"/>
    </source>
</evidence>
<keyword evidence="1" id="KW-0479">Metal-binding</keyword>
<evidence type="ECO:0000313" key="3">
    <source>
        <dbReference type="EMBL" id="TNC71358.1"/>
    </source>
</evidence>
<dbReference type="Proteomes" id="UP000305709">
    <property type="component" value="Unassembled WGS sequence"/>
</dbReference>
<dbReference type="AlphaFoldDB" id="A0A5C4NDH9"/>
<proteinExistence type="predicted"/>
<comment type="caution">
    <text evidence="3">The sequence shown here is derived from an EMBL/GenBank/DDBJ whole genome shotgun (WGS) entry which is preliminary data.</text>
</comment>
<protein>
    <submittedName>
        <fullName evidence="3">Copper oxidase</fullName>
    </submittedName>
</protein>
<dbReference type="RefSeq" id="WP_139081972.1">
    <property type="nucleotide sequence ID" value="NZ_VDFV01000015.1"/>
</dbReference>
<dbReference type="InterPro" id="IPR002355">
    <property type="entry name" value="Cu_oxidase_Cu_BS"/>
</dbReference>
<gene>
    <name evidence="3" type="ORF">FHG71_12245</name>
</gene>
<evidence type="ECO:0000313" key="4">
    <source>
        <dbReference type="Proteomes" id="UP000305709"/>
    </source>
</evidence>
<dbReference type="Pfam" id="PF07731">
    <property type="entry name" value="Cu-oxidase_2"/>
    <property type="match status" value="1"/>
</dbReference>
<keyword evidence="4" id="KW-1185">Reference proteome</keyword>
<dbReference type="PROSITE" id="PS00080">
    <property type="entry name" value="MULTICOPPER_OXIDASE2"/>
    <property type="match status" value="1"/>
</dbReference>
<accession>A0A5C4NDH9</accession>
<dbReference type="OrthoDB" id="9757546at2"/>
<dbReference type="GO" id="GO:0016491">
    <property type="term" value="F:oxidoreductase activity"/>
    <property type="evidence" value="ECO:0007669"/>
    <property type="project" value="InterPro"/>
</dbReference>
<sequence>MYLRQSASRARLREAETARRNRAEIVKALSTGEVSRRELFRWGVFTAGGALALTHGLSPFAPSRVEAAVPTGAPPSPLWGVRPFTQRMPRLALQKPLPLTPVTRGTEVDLRFPTGSGERNARRLSWHTAFTASKGTKFVNPLTGKGPLEGRPPGEYFAQQRWREYLPKAAYVMSLGCPPDDSFHFHPDLPSQDDNKLWTFGAGRMADGGLPPLIKMRYGEPVLFRHYNNLPLHHDDNGGFGSISQATHNHNGHNASTGDGASNAHFFPGQFYDYHWTTTLARADAINTGATDRRASGPDGKGGLIQVPGDFRELQGSLWFHDHRFFYTAENVYKGHLGALNYYSGPDRGNEVLNDGVNLRLPSGSLLDWGNIDFDVNLVISDAVWDAEGQYFFDIFDTHGFVGDQVLVNFAYKPFFEVIPRKYRFRILAAGMARFWKFALVNQANQLVPMTVIATDGNLLPAPVRVTRLDPMATGERFDVIVDFTGLPVGSKLRLVNLMEHEVGEKPKGARSVSDALGGKVTGDPTVGAILQFEVASQVYSVDVPGVVYRSASRDYSQVPSKLTEVIPIVEPTRVRVFEFKSDPDSPRDPVTGECFPSCPDETVRPFWDYGIRLNGEGTHGLDARRVSFLVPKPGEVEHWVLRNPSGSWDHPVHLHFEEGRTIDRGATALSALERNSRKDVWRLGTNGEVRIQVQFGEYGGAYVMHCHNTAHEDAAMLLRYDVLTDPNNPKTSQTHINVIPTPNPTPEGVTYVTPELLPEGNPFDPGFQPFPSTTPT</sequence>
<dbReference type="InterPro" id="IPR011706">
    <property type="entry name" value="Cu-oxidase_C"/>
</dbReference>
<reference evidence="3 4" key="1">
    <citation type="submission" date="2019-06" db="EMBL/GenBank/DDBJ databases">
        <authorList>
            <person name="Jiang L."/>
        </authorList>
    </citation>
    <scope>NUCLEOTIDE SEQUENCE [LARGE SCALE GENOMIC DNA]</scope>
    <source>
        <strain evidence="3 4">YIM 48858</strain>
    </source>
</reference>
<evidence type="ECO:0000256" key="1">
    <source>
        <dbReference type="ARBA" id="ARBA00022723"/>
    </source>
</evidence>
<dbReference type="GO" id="GO:0005507">
    <property type="term" value="F:copper ion binding"/>
    <property type="evidence" value="ECO:0007669"/>
    <property type="project" value="InterPro"/>
</dbReference>
<dbReference type="PANTHER" id="PTHR48267">
    <property type="entry name" value="CUPREDOXIN SUPERFAMILY PROTEIN"/>
    <property type="match status" value="1"/>
</dbReference>
<dbReference type="PANTHER" id="PTHR48267:SF1">
    <property type="entry name" value="BILIRUBIN OXIDASE"/>
    <property type="match status" value="1"/>
</dbReference>
<feature type="domain" description="Plastocyanin-like" evidence="2">
    <location>
        <begin position="625"/>
        <end position="723"/>
    </location>
</feature>
<dbReference type="SUPFAM" id="SSF49503">
    <property type="entry name" value="Cupredoxins"/>
    <property type="match status" value="2"/>
</dbReference>
<dbReference type="Gene3D" id="2.60.40.420">
    <property type="entry name" value="Cupredoxins - blue copper proteins"/>
    <property type="match status" value="3"/>
</dbReference>
<organism evidence="3 4">
    <name type="scientific">Rubellimicrobium roseum</name>
    <dbReference type="NCBI Taxonomy" id="687525"/>
    <lineage>
        <taxon>Bacteria</taxon>
        <taxon>Pseudomonadati</taxon>
        <taxon>Pseudomonadota</taxon>
        <taxon>Alphaproteobacteria</taxon>
        <taxon>Rhodobacterales</taxon>
        <taxon>Roseobacteraceae</taxon>
        <taxon>Rubellimicrobium</taxon>
    </lineage>
</organism>